<gene>
    <name evidence="8" type="ORF">CGL51_07125</name>
</gene>
<dbReference type="PANTHER" id="PTHR13572:SF4">
    <property type="entry name" value="RE57134P"/>
    <property type="match status" value="1"/>
</dbReference>
<evidence type="ECO:0000256" key="6">
    <source>
        <dbReference type="ARBA" id="ARBA00023034"/>
    </source>
</evidence>
<evidence type="ECO:0000256" key="7">
    <source>
        <dbReference type="ARBA" id="ARBA00023136"/>
    </source>
</evidence>
<dbReference type="EMBL" id="NMUE01000020">
    <property type="protein sequence ID" value="RFA95661.1"/>
    <property type="molecule type" value="Genomic_DNA"/>
</dbReference>
<dbReference type="InterPro" id="IPR026071">
    <property type="entry name" value="Glyco_Hydrolase_99"/>
</dbReference>
<accession>A0A371QY88</accession>
<evidence type="ECO:0000256" key="4">
    <source>
        <dbReference type="ARBA" id="ARBA00022968"/>
    </source>
</evidence>
<evidence type="ECO:0000256" key="3">
    <source>
        <dbReference type="ARBA" id="ARBA00022801"/>
    </source>
</evidence>
<dbReference type="Gene3D" id="3.20.20.80">
    <property type="entry name" value="Glycosidases"/>
    <property type="match status" value="1"/>
</dbReference>
<evidence type="ECO:0000313" key="8">
    <source>
        <dbReference type="EMBL" id="RFA95661.1"/>
    </source>
</evidence>
<keyword evidence="3" id="KW-0378">Hydrolase</keyword>
<name>A0A371QY88_9CREN</name>
<proteinExistence type="predicted"/>
<keyword evidence="7" id="KW-0472">Membrane</keyword>
<comment type="subcellular location">
    <subcellularLocation>
        <location evidence="1">Golgi apparatus membrane</location>
        <topology evidence="1">Single-pass type II membrane protein</topology>
    </subcellularLocation>
</comment>
<dbReference type="AlphaFoldDB" id="A0A371QY88"/>
<keyword evidence="5" id="KW-1133">Transmembrane helix</keyword>
<evidence type="ECO:0000256" key="5">
    <source>
        <dbReference type="ARBA" id="ARBA00022989"/>
    </source>
</evidence>
<protein>
    <recommendedName>
        <fullName evidence="10">Glycoside hydrolase family 42 N-terminal domain-containing protein</fullName>
    </recommendedName>
</protein>
<dbReference type="PANTHER" id="PTHR13572">
    <property type="entry name" value="ENDO-ALPHA-1,2-MANNOSIDASE"/>
    <property type="match status" value="1"/>
</dbReference>
<evidence type="ECO:0000313" key="9">
    <source>
        <dbReference type="Proteomes" id="UP000257123"/>
    </source>
</evidence>
<evidence type="ECO:0000256" key="1">
    <source>
        <dbReference type="ARBA" id="ARBA00004323"/>
    </source>
</evidence>
<organism evidence="8 9">
    <name type="scientific">Pyrobaculum aerophilum</name>
    <dbReference type="NCBI Taxonomy" id="13773"/>
    <lineage>
        <taxon>Archaea</taxon>
        <taxon>Thermoproteota</taxon>
        <taxon>Thermoprotei</taxon>
        <taxon>Thermoproteales</taxon>
        <taxon>Thermoproteaceae</taxon>
        <taxon>Pyrobaculum</taxon>
    </lineage>
</organism>
<keyword evidence="6" id="KW-0333">Golgi apparatus</keyword>
<dbReference type="GO" id="GO:0004559">
    <property type="term" value="F:alpha-mannosidase activity"/>
    <property type="evidence" value="ECO:0007669"/>
    <property type="project" value="TreeGrafter"/>
</dbReference>
<evidence type="ECO:0008006" key="10">
    <source>
        <dbReference type="Google" id="ProtNLM"/>
    </source>
</evidence>
<comment type="caution">
    <text evidence="8">The sequence shown here is derived from an EMBL/GenBank/DDBJ whole genome shotgun (WGS) entry which is preliminary data.</text>
</comment>
<dbReference type="Proteomes" id="UP000257123">
    <property type="component" value="Unassembled WGS sequence"/>
</dbReference>
<sequence>MEIWRHDTNPPEIGEFNWSARVVNDKIYDIFINFKIRDDKTKISYAEVRFIPERYYHFVTKYGMRPEDYDKVFPPEGERTYVLQPADGAFDELEEEFRAEIRDIVGGKEYKIVVIAKDQAGNVETFETKTPYIRQYENFGKTLLEKGIIIAASYYTWYRADEVNNWKDGYRYTPLLGEYSSSDEIVINKHVDWATGHGINTFLISWNGPAEASSKTKVFEDVFLNAYLVKNGEIKIAILYESGARLRNSGSAFFDIFDFNDSYNREIFIKDLEYMNKKYFILTNYLKIKDKPFIYFYLSQAYRGDFDKVFKEAKEKIPFFACGSDITPYIKPWEINEVEKRLSTFDAERSWVALWVQNDPKYPEKYHDILKTKYEEWYNYLTTKGVLFIPSLIPSFDSRYVTWGSKAQYPLDKNLEKFNERINIIFPYLNATKIVVIDTFNDWFESTNIEPSREFEFKELEILKKNLIKLLKNE</sequence>
<evidence type="ECO:0000256" key="2">
    <source>
        <dbReference type="ARBA" id="ARBA00022692"/>
    </source>
</evidence>
<keyword evidence="4" id="KW-0735">Signal-anchor</keyword>
<keyword evidence="2" id="KW-0812">Transmembrane</keyword>
<reference evidence="8 9" key="1">
    <citation type="submission" date="2017-07" db="EMBL/GenBank/DDBJ databases">
        <title>Draft genome sequence of aerobic hyperthermophilic archaea, Pyrobaculum aerophilum YKB31 and YKB32.</title>
        <authorList>
            <person name="Mochizuki T."/>
            <person name="Berliner A.J."/>
            <person name="Yoshida-Takashima Y."/>
            <person name="Takaki Y."/>
            <person name="Nunoura T."/>
            <person name="Takai K."/>
        </authorList>
    </citation>
    <scope>NUCLEOTIDE SEQUENCE [LARGE SCALE GENOMIC DNA]</scope>
    <source>
        <strain evidence="8 9">YKB31</strain>
    </source>
</reference>
<dbReference type="RefSeq" id="WP_116421226.1">
    <property type="nucleotide sequence ID" value="NZ_NMUE01000020.1"/>
</dbReference>